<feature type="transmembrane region" description="Helical" evidence="8">
    <location>
        <begin position="301"/>
        <end position="321"/>
    </location>
</feature>
<comment type="similarity">
    <text evidence="2">Belongs to the binding-protein-dependent transport system permease family. FecCD subfamily.</text>
</comment>
<dbReference type="PANTHER" id="PTHR30472">
    <property type="entry name" value="FERRIC ENTEROBACTIN TRANSPORT SYSTEM PERMEASE PROTEIN"/>
    <property type="match status" value="1"/>
</dbReference>
<feature type="transmembrane region" description="Helical" evidence="8">
    <location>
        <begin position="112"/>
        <end position="132"/>
    </location>
</feature>
<evidence type="ECO:0000256" key="2">
    <source>
        <dbReference type="ARBA" id="ARBA00007935"/>
    </source>
</evidence>
<sequence>MKTVVENAIPESPKPKRIYAELNRSRLRFISLTAVALILIIMADLGVGASWMNVSDVLNTLWLGPSGDSLHSTIIWQLRLPLTLTCLVVGASLGLAGGLMQTLLANPLASPYTLGVSAAAGFGAAVAMLSGLTIFGHAWLGIPVSAFITSALSTLAIFFIGKGRNMDPKVLILAGIVVLFFFQALQSLVQYMASPEVLQQIVFWLFGSLLKASWTSVWVAGVILIFSLVYVAPQIWALTALSAGDERAQSLGIRTEKLRLRMFFLCSLLTAGAVSFVGTIGFIGLVAPHLSRMLVGEDQRFYLPMATMMGALVLALASLVSKLVVPGTIIPIGIVTSLVGVPFLLYLLVSKRFA</sequence>
<dbReference type="Proteomes" id="UP001139522">
    <property type="component" value="Unassembled WGS sequence"/>
</dbReference>
<evidence type="ECO:0000256" key="6">
    <source>
        <dbReference type="ARBA" id="ARBA00022989"/>
    </source>
</evidence>
<comment type="subcellular location">
    <subcellularLocation>
        <location evidence="1">Cell membrane</location>
        <topology evidence="1">Multi-pass membrane protein</topology>
    </subcellularLocation>
</comment>
<evidence type="ECO:0000313" key="10">
    <source>
        <dbReference type="Proteomes" id="UP001139522"/>
    </source>
</evidence>
<dbReference type="InterPro" id="IPR037294">
    <property type="entry name" value="ABC_BtuC-like"/>
</dbReference>
<feature type="transmembrane region" description="Helical" evidence="8">
    <location>
        <begin position="29"/>
        <end position="54"/>
    </location>
</feature>
<gene>
    <name evidence="9" type="ORF">M3I01_018235</name>
</gene>
<evidence type="ECO:0000256" key="5">
    <source>
        <dbReference type="ARBA" id="ARBA00022692"/>
    </source>
</evidence>
<keyword evidence="3" id="KW-0813">Transport</keyword>
<name>A0ABT5WJ37_9GAMM</name>
<dbReference type="EMBL" id="JAMZEG020000005">
    <property type="protein sequence ID" value="MDE8604804.1"/>
    <property type="molecule type" value="Genomic_DNA"/>
</dbReference>
<evidence type="ECO:0000256" key="8">
    <source>
        <dbReference type="SAM" id="Phobius"/>
    </source>
</evidence>
<feature type="transmembrane region" description="Helical" evidence="8">
    <location>
        <begin position="328"/>
        <end position="349"/>
    </location>
</feature>
<evidence type="ECO:0000256" key="3">
    <source>
        <dbReference type="ARBA" id="ARBA00022448"/>
    </source>
</evidence>
<keyword evidence="7 8" id="KW-0472">Membrane</keyword>
<keyword evidence="4" id="KW-1003">Cell membrane</keyword>
<feature type="transmembrane region" description="Helical" evidence="8">
    <location>
        <begin position="74"/>
        <end position="100"/>
    </location>
</feature>
<feature type="transmembrane region" description="Helical" evidence="8">
    <location>
        <begin position="213"/>
        <end position="241"/>
    </location>
</feature>
<comment type="caution">
    <text evidence="9">The sequence shown here is derived from an EMBL/GenBank/DDBJ whole genome shotgun (WGS) entry which is preliminary data.</text>
</comment>
<reference evidence="9" key="1">
    <citation type="submission" date="2023-01" db="EMBL/GenBank/DDBJ databases">
        <title>Psychroserpens sp. MSW6 and Marinomonas sp. RSW2, isolated from seawater.</title>
        <authorList>
            <person name="Kristyanto S."/>
            <person name="Jung J."/>
            <person name="Kim J.M."/>
            <person name="Jeon C.O."/>
        </authorList>
    </citation>
    <scope>NUCLEOTIDE SEQUENCE</scope>
    <source>
        <strain evidence="9">RSW2</strain>
    </source>
</reference>
<dbReference type="InterPro" id="IPR000522">
    <property type="entry name" value="ABC_transptr_permease_BtuC"/>
</dbReference>
<feature type="transmembrane region" description="Helical" evidence="8">
    <location>
        <begin position="262"/>
        <end position="289"/>
    </location>
</feature>
<keyword evidence="5 8" id="KW-0812">Transmembrane</keyword>
<accession>A0ABT5WJ37</accession>
<dbReference type="CDD" id="cd06550">
    <property type="entry name" value="TM_ABC_iron-siderophores_like"/>
    <property type="match status" value="1"/>
</dbReference>
<keyword evidence="6 8" id="KW-1133">Transmembrane helix</keyword>
<dbReference type="SUPFAM" id="SSF81345">
    <property type="entry name" value="ABC transporter involved in vitamin B12 uptake, BtuC"/>
    <property type="match status" value="1"/>
</dbReference>
<dbReference type="RefSeq" id="WP_255897388.1">
    <property type="nucleotide sequence ID" value="NZ_JAMZEG020000005.1"/>
</dbReference>
<evidence type="ECO:0000256" key="4">
    <source>
        <dbReference type="ARBA" id="ARBA00022475"/>
    </source>
</evidence>
<dbReference type="Gene3D" id="1.10.3470.10">
    <property type="entry name" value="ABC transporter involved in vitamin B12 uptake, BtuC"/>
    <property type="match status" value="1"/>
</dbReference>
<dbReference type="Pfam" id="PF01032">
    <property type="entry name" value="FecCD"/>
    <property type="match status" value="1"/>
</dbReference>
<keyword evidence="10" id="KW-1185">Reference proteome</keyword>
<proteinExistence type="inferred from homology"/>
<dbReference type="PANTHER" id="PTHR30472:SF25">
    <property type="entry name" value="ABC TRANSPORTER PERMEASE PROTEIN MJ0876-RELATED"/>
    <property type="match status" value="1"/>
</dbReference>
<feature type="transmembrane region" description="Helical" evidence="8">
    <location>
        <begin position="171"/>
        <end position="193"/>
    </location>
</feature>
<organism evidence="9 10">
    <name type="scientific">Marinomonas maritima</name>
    <dbReference type="NCBI Taxonomy" id="2940935"/>
    <lineage>
        <taxon>Bacteria</taxon>
        <taxon>Pseudomonadati</taxon>
        <taxon>Pseudomonadota</taxon>
        <taxon>Gammaproteobacteria</taxon>
        <taxon>Oceanospirillales</taxon>
        <taxon>Oceanospirillaceae</taxon>
        <taxon>Marinomonas</taxon>
    </lineage>
</organism>
<evidence type="ECO:0000256" key="7">
    <source>
        <dbReference type="ARBA" id="ARBA00023136"/>
    </source>
</evidence>
<protein>
    <submittedName>
        <fullName evidence="9">Iron ABC transporter permease</fullName>
    </submittedName>
</protein>
<evidence type="ECO:0000256" key="1">
    <source>
        <dbReference type="ARBA" id="ARBA00004651"/>
    </source>
</evidence>
<feature type="transmembrane region" description="Helical" evidence="8">
    <location>
        <begin position="138"/>
        <end position="159"/>
    </location>
</feature>
<evidence type="ECO:0000313" key="9">
    <source>
        <dbReference type="EMBL" id="MDE8604804.1"/>
    </source>
</evidence>